<gene>
    <name evidence="1" type="ORF">GTP90_01195</name>
</gene>
<evidence type="ECO:0000313" key="1">
    <source>
        <dbReference type="EMBL" id="MYM92472.1"/>
    </source>
</evidence>
<organism evidence="1 2">
    <name type="scientific">Duganella vulcania</name>
    <dbReference type="NCBI Taxonomy" id="2692166"/>
    <lineage>
        <taxon>Bacteria</taxon>
        <taxon>Pseudomonadati</taxon>
        <taxon>Pseudomonadota</taxon>
        <taxon>Betaproteobacteria</taxon>
        <taxon>Burkholderiales</taxon>
        <taxon>Oxalobacteraceae</taxon>
        <taxon>Telluria group</taxon>
        <taxon>Duganella</taxon>
    </lineage>
</organism>
<dbReference type="Proteomes" id="UP000447355">
    <property type="component" value="Unassembled WGS sequence"/>
</dbReference>
<dbReference type="AlphaFoldDB" id="A0A845GGD8"/>
<dbReference type="EMBL" id="WWCX01000001">
    <property type="protein sequence ID" value="MYM92472.1"/>
    <property type="molecule type" value="Genomic_DNA"/>
</dbReference>
<reference evidence="1" key="1">
    <citation type="submission" date="2019-12" db="EMBL/GenBank/DDBJ databases">
        <title>Novel species isolated from a subtropical stream in China.</title>
        <authorList>
            <person name="Lu H."/>
        </authorList>
    </citation>
    <scope>NUCLEOTIDE SEQUENCE [LARGE SCALE GENOMIC DNA]</scope>
    <source>
        <strain evidence="1">FT81W</strain>
    </source>
</reference>
<evidence type="ECO:0000313" key="2">
    <source>
        <dbReference type="Proteomes" id="UP000447355"/>
    </source>
</evidence>
<sequence length="95" mass="10813">MANYKLSKELDVVEPIESAVIVRVRSIADDGVVTAYSCKLRHPRFKNRFTVPHYYARFKCKGKVYLEDAPDPAALDEILVRDYLSGNVFTGDEKC</sequence>
<comment type="caution">
    <text evidence="1">The sequence shown here is derived from an EMBL/GenBank/DDBJ whole genome shotgun (WGS) entry which is preliminary data.</text>
</comment>
<accession>A0A845GGD8</accession>
<proteinExistence type="predicted"/>
<name>A0A845GGD8_9BURK</name>
<dbReference type="RefSeq" id="WP_161081739.1">
    <property type="nucleotide sequence ID" value="NZ_WWCX01000001.1"/>
</dbReference>
<protein>
    <submittedName>
        <fullName evidence="1">Uncharacterized protein</fullName>
    </submittedName>
</protein>